<feature type="compositionally biased region" description="Low complexity" evidence="1">
    <location>
        <begin position="214"/>
        <end position="224"/>
    </location>
</feature>
<evidence type="ECO:0000313" key="5">
    <source>
        <dbReference type="Proteomes" id="UP000315017"/>
    </source>
</evidence>
<dbReference type="AlphaFoldDB" id="A0A517YFD9"/>
<evidence type="ECO:0000313" key="4">
    <source>
        <dbReference type="EMBL" id="QDU28943.1"/>
    </source>
</evidence>
<dbReference type="Pfam" id="PF24879">
    <property type="entry name" value="DUF7737"/>
    <property type="match status" value="1"/>
</dbReference>
<name>A0A517YFD9_9BACT</name>
<feature type="region of interest" description="Disordered" evidence="1">
    <location>
        <begin position="205"/>
        <end position="224"/>
    </location>
</feature>
<keyword evidence="5" id="KW-1185">Reference proteome</keyword>
<dbReference type="KEGG" id="aagg:ETAA8_40490"/>
<evidence type="ECO:0000259" key="2">
    <source>
        <dbReference type="Pfam" id="PF13569"/>
    </source>
</evidence>
<feature type="domain" description="DUF7737" evidence="3">
    <location>
        <begin position="1006"/>
        <end position="1109"/>
    </location>
</feature>
<reference evidence="4 5" key="1">
    <citation type="submission" date="2019-02" db="EMBL/GenBank/DDBJ databases">
        <title>Deep-cultivation of Planctomycetes and their phenomic and genomic characterization uncovers novel biology.</title>
        <authorList>
            <person name="Wiegand S."/>
            <person name="Jogler M."/>
            <person name="Boedeker C."/>
            <person name="Pinto D."/>
            <person name="Vollmers J."/>
            <person name="Rivas-Marin E."/>
            <person name="Kohn T."/>
            <person name="Peeters S.H."/>
            <person name="Heuer A."/>
            <person name="Rast P."/>
            <person name="Oberbeckmann S."/>
            <person name="Bunk B."/>
            <person name="Jeske O."/>
            <person name="Meyerdierks A."/>
            <person name="Storesund J.E."/>
            <person name="Kallscheuer N."/>
            <person name="Luecker S."/>
            <person name="Lage O.M."/>
            <person name="Pohl T."/>
            <person name="Merkel B.J."/>
            <person name="Hornburger P."/>
            <person name="Mueller R.-W."/>
            <person name="Bruemmer F."/>
            <person name="Labrenz M."/>
            <person name="Spormann A.M."/>
            <person name="Op den Camp H."/>
            <person name="Overmann J."/>
            <person name="Amann R."/>
            <person name="Jetten M.S.M."/>
            <person name="Mascher T."/>
            <person name="Medema M.H."/>
            <person name="Devos D.P."/>
            <person name="Kaster A.-K."/>
            <person name="Ovreas L."/>
            <person name="Rohde M."/>
            <person name="Galperin M.Y."/>
            <person name="Jogler C."/>
        </authorList>
    </citation>
    <scope>NUCLEOTIDE SEQUENCE [LARGE SCALE GENOMIC DNA]</scope>
    <source>
        <strain evidence="4 5">ETA_A8</strain>
    </source>
</reference>
<feature type="domain" description="DUF4132" evidence="2">
    <location>
        <begin position="683"/>
        <end position="858"/>
    </location>
</feature>
<dbReference type="Pfam" id="PF13569">
    <property type="entry name" value="DUF4132"/>
    <property type="match status" value="1"/>
</dbReference>
<protein>
    <submittedName>
        <fullName evidence="4">Uncharacterized protein</fullName>
    </submittedName>
</protein>
<evidence type="ECO:0000259" key="3">
    <source>
        <dbReference type="Pfam" id="PF24879"/>
    </source>
</evidence>
<dbReference type="EMBL" id="CP036274">
    <property type="protein sequence ID" value="QDU28943.1"/>
    <property type="molecule type" value="Genomic_DNA"/>
</dbReference>
<organism evidence="4 5">
    <name type="scientific">Anatilimnocola aggregata</name>
    <dbReference type="NCBI Taxonomy" id="2528021"/>
    <lineage>
        <taxon>Bacteria</taxon>
        <taxon>Pseudomonadati</taxon>
        <taxon>Planctomycetota</taxon>
        <taxon>Planctomycetia</taxon>
        <taxon>Pirellulales</taxon>
        <taxon>Pirellulaceae</taxon>
        <taxon>Anatilimnocola</taxon>
    </lineage>
</organism>
<accession>A0A517YFD9</accession>
<dbReference type="InterPro" id="IPR025406">
    <property type="entry name" value="DUF4132"/>
</dbReference>
<proteinExistence type="predicted"/>
<gene>
    <name evidence="4" type="ORF">ETAA8_40490</name>
</gene>
<sequence>MVEPKVTKVFPVNSGEPLAPEHGAISTWIDDALQHLGEHSYYKDLDLKELPSGAALLAGDPEQSRRYLMAAVAQVIHWDRLAAEVRASGETEMQRINAHMLPGWGDVWGRRRKAEAVISALMRRNLPLTSGDLIAITDWCSAGQNLSSYFGPLGAITKALQRFAETNALDPELHAAATRFGIALRSSHDKNANRLGTAIEQLCPNTSQSVGTEPSSPALASPQPAPAGASLVMIQLKDHFDMITGKDERETFVLEPDIFPIQTQSPLLIEHDLLSTVLGEVVGKPGYHQPELEKLKSGPLLLTLPPAEMGRAILAAAERHVNALISSSVDYTQHAVWQSRYTVTSLCTLLANCNFEFDRDGAFDLLLYLSAIPVHQRDVIVKLGSSVLRTIRLEAAKSPLSEGERYVLSLYRAARISGPPLGVPSEEVILLTSLIQDGAMFVLTPGEAWSDAVNSQISNLPAERQKRWIELLRHALSATAARPSAKWIKSADALIQALGGKEVREAFAAWLPLVANGQTIRKIGSYAGDTRGGSDTMHVENANCLRGLLWCIPLLPQRDELVRTVTNVALSAYRKVPGVGPRAVKVGNAAVYALSELASKDAVGQLAMLKVRVKFGTAQKEIEKAFDAAAASLSLPRDQIEELGVPSYGLEEVGHLSETLGNYRAELQVTGSDARLSWFDATGKALKAVPAKVKSECKDELKELQQSLKDIQGMLPAQRDRIDGLFLSQKSWLFTEWFERYHNHPLVGTITQRLLWCVDGAPALFQSGVPTDERGVTIEHGKTAEVTLWHPVGRTVEEVISWRQRLETLAITQPFKQAHREVYLLTDAERNTRTYSNRYAAHVIRQHQFNALCAARGWKNRLRLMVDDSYLPPTKELPQWGLRAEYWVEGIGEGHGTDTNDSGVYLRLATDQVRFYRVGAADNYVHASGGQYQSHAQGPGAENINEPVPLEQVPALVFSEIMRDVDLFVGVSSVGNDPNWQDGGPEGRYREYWQSYAFGELSGTASTRKQVLERLIPRLKIAARCSFNDRFLVVRGDLRTYKIHLGSGNILMEPNDQYLCIVPDAKSRSSEDALYLPFEGDATLSIIISKALLLAADSKIKDQTIVQQIKIK</sequence>
<evidence type="ECO:0000256" key="1">
    <source>
        <dbReference type="SAM" id="MobiDB-lite"/>
    </source>
</evidence>
<dbReference type="InterPro" id="IPR056639">
    <property type="entry name" value="DUF7737"/>
</dbReference>
<dbReference type="Proteomes" id="UP000315017">
    <property type="component" value="Chromosome"/>
</dbReference>